<keyword evidence="5" id="KW-0677">Repeat</keyword>
<proteinExistence type="inferred from homology"/>
<feature type="initiator methionine" description="Removed" evidence="14">
    <location>
        <position position="648"/>
    </location>
</feature>
<feature type="modified residue" description="N-acetylalanine; partial" evidence="14">
    <location>
        <position position="649"/>
    </location>
</feature>
<evidence type="ECO:0000256" key="1">
    <source>
        <dbReference type="ARBA" id="ARBA00004496"/>
    </source>
</evidence>
<dbReference type="InterPro" id="IPR000719">
    <property type="entry name" value="Prot_kinase_dom"/>
</dbReference>
<evidence type="ECO:0000256" key="2">
    <source>
        <dbReference type="ARBA" id="ARBA00022527"/>
    </source>
</evidence>
<dbReference type="Pfam" id="PF00400">
    <property type="entry name" value="WD40"/>
    <property type="match status" value="4"/>
</dbReference>
<dbReference type="GO" id="GO:0004674">
    <property type="term" value="F:protein serine/threonine kinase activity"/>
    <property type="evidence" value="ECO:0007669"/>
    <property type="project" value="UniProtKB-KW"/>
</dbReference>
<accession>A0A4T0FBU7</accession>
<feature type="repeat" description="WD" evidence="15">
    <location>
        <begin position="91"/>
        <end position="123"/>
    </location>
</feature>
<dbReference type="InterPro" id="IPR008271">
    <property type="entry name" value="Ser/Thr_kinase_AS"/>
</dbReference>
<keyword evidence="6" id="KW-0547">Nucleotide-binding</keyword>
<evidence type="ECO:0000256" key="13">
    <source>
        <dbReference type="ARBA" id="ARBA00048679"/>
    </source>
</evidence>
<reference evidence="20 21" key="1">
    <citation type="submission" date="2019-03" db="EMBL/GenBank/DDBJ databases">
        <title>Sequencing 23 genomes of Wallemia ichthyophaga.</title>
        <authorList>
            <person name="Gostincar C."/>
        </authorList>
    </citation>
    <scope>NUCLEOTIDE SEQUENCE [LARGE SCALE GENOMIC DNA]</scope>
    <source>
        <strain evidence="20 21">EXF-5753</strain>
    </source>
</reference>
<dbReference type="PROSITE" id="PS50082">
    <property type="entry name" value="WD_REPEATS_2"/>
    <property type="match status" value="4"/>
</dbReference>
<dbReference type="InterPro" id="IPR000961">
    <property type="entry name" value="AGC-kinase_C"/>
</dbReference>
<dbReference type="FunFam" id="1.10.510.10:FF:000121">
    <property type="entry name" value="Serine/threonine-protein kinase nrc-2"/>
    <property type="match status" value="1"/>
</dbReference>
<dbReference type="InterPro" id="IPR001593">
    <property type="entry name" value="Ribosomal_eS1"/>
</dbReference>
<dbReference type="InterPro" id="IPR018281">
    <property type="entry name" value="Ribosomal_eS1_CS"/>
</dbReference>
<evidence type="ECO:0000256" key="17">
    <source>
        <dbReference type="SAM" id="MobiDB-lite"/>
    </source>
</evidence>
<protein>
    <recommendedName>
        <fullName evidence="14">Small ribosomal subunit protein eS1</fullName>
    </recommendedName>
</protein>
<dbReference type="EMBL" id="SPNW01000107">
    <property type="protein sequence ID" value="TIA85532.1"/>
    <property type="molecule type" value="Genomic_DNA"/>
</dbReference>
<evidence type="ECO:0000256" key="11">
    <source>
        <dbReference type="ARBA" id="ARBA00023274"/>
    </source>
</evidence>
<evidence type="ECO:0000256" key="3">
    <source>
        <dbReference type="ARBA" id="ARBA00022574"/>
    </source>
</evidence>
<evidence type="ECO:0000256" key="12">
    <source>
        <dbReference type="ARBA" id="ARBA00047899"/>
    </source>
</evidence>
<comment type="catalytic activity">
    <reaction evidence="13">
        <text>L-seryl-[protein] + ATP = O-phospho-L-seryl-[protein] + ADP + H(+)</text>
        <dbReference type="Rhea" id="RHEA:17989"/>
        <dbReference type="Rhea" id="RHEA-COMP:9863"/>
        <dbReference type="Rhea" id="RHEA-COMP:11604"/>
        <dbReference type="ChEBI" id="CHEBI:15378"/>
        <dbReference type="ChEBI" id="CHEBI:29999"/>
        <dbReference type="ChEBI" id="CHEBI:30616"/>
        <dbReference type="ChEBI" id="CHEBI:83421"/>
        <dbReference type="ChEBI" id="CHEBI:456216"/>
        <dbReference type="EC" id="2.7.11.1"/>
    </reaction>
</comment>
<feature type="compositionally biased region" description="Basic and acidic residues" evidence="17">
    <location>
        <begin position="32"/>
        <end position="51"/>
    </location>
</feature>
<evidence type="ECO:0000256" key="10">
    <source>
        <dbReference type="ARBA" id="ARBA00022990"/>
    </source>
</evidence>
<evidence type="ECO:0000256" key="16">
    <source>
        <dbReference type="RuleBase" id="RU000668"/>
    </source>
</evidence>
<dbReference type="Gene3D" id="3.30.200.20">
    <property type="entry name" value="Phosphorylase Kinase, domain 1"/>
    <property type="match status" value="1"/>
</dbReference>
<dbReference type="Pfam" id="PF01015">
    <property type="entry name" value="Ribosomal_S3Ae"/>
    <property type="match status" value="1"/>
</dbReference>
<evidence type="ECO:0000256" key="4">
    <source>
        <dbReference type="ARBA" id="ARBA00022679"/>
    </source>
</evidence>
<comment type="similarity">
    <text evidence="14 16">Belongs to the eukaryotic ribosomal protein eS1 family.</text>
</comment>
<dbReference type="GO" id="GO:0022627">
    <property type="term" value="C:cytosolic small ribosomal subunit"/>
    <property type="evidence" value="ECO:0007669"/>
    <property type="project" value="UniProtKB-UniRule"/>
</dbReference>
<dbReference type="PANTHER" id="PTHR16017:SF0">
    <property type="entry name" value="WD REPEAT-CONTAINING PROTEIN 70"/>
    <property type="match status" value="1"/>
</dbReference>
<comment type="caution">
    <text evidence="20">The sequence shown here is derived from an EMBL/GenBank/DDBJ whole genome shotgun (WGS) entry which is preliminary data.</text>
</comment>
<dbReference type="InterPro" id="IPR051858">
    <property type="entry name" value="WD_repeat_GAD-1"/>
</dbReference>
<feature type="compositionally biased region" description="Low complexity" evidence="17">
    <location>
        <begin position="1009"/>
        <end position="1018"/>
    </location>
</feature>
<dbReference type="PROSITE" id="PS00108">
    <property type="entry name" value="PROTEIN_KINASE_ST"/>
    <property type="match status" value="1"/>
</dbReference>
<keyword evidence="21" id="KW-1185">Reference proteome</keyword>
<comment type="subcellular location">
    <subcellularLocation>
        <location evidence="1 14">Cytoplasm</location>
    </subcellularLocation>
</comment>
<keyword evidence="4" id="KW-0808">Transferase</keyword>
<feature type="compositionally biased region" description="Polar residues" evidence="17">
    <location>
        <begin position="1019"/>
        <end position="1038"/>
    </location>
</feature>
<dbReference type="PROSITE" id="PS01191">
    <property type="entry name" value="RIBOSOMAL_S3AE"/>
    <property type="match status" value="1"/>
</dbReference>
<dbReference type="GO" id="GO:0005524">
    <property type="term" value="F:ATP binding"/>
    <property type="evidence" value="ECO:0007669"/>
    <property type="project" value="UniProtKB-KW"/>
</dbReference>
<dbReference type="HAMAP" id="MF_03122">
    <property type="entry name" value="Ribosomal_eS1_euk"/>
    <property type="match status" value="1"/>
</dbReference>
<feature type="repeat" description="WD" evidence="15">
    <location>
        <begin position="192"/>
        <end position="234"/>
    </location>
</feature>
<dbReference type="Proteomes" id="UP000310189">
    <property type="component" value="Unassembled WGS sequence"/>
</dbReference>
<dbReference type="FunFam" id="3.30.200.20:FF:000042">
    <property type="entry name" value="Aurora kinase A"/>
    <property type="match status" value="1"/>
</dbReference>
<dbReference type="InterPro" id="IPR036322">
    <property type="entry name" value="WD40_repeat_dom_sf"/>
</dbReference>
<dbReference type="OrthoDB" id="432483at2759"/>
<dbReference type="GO" id="GO:0003735">
    <property type="term" value="F:structural constituent of ribosome"/>
    <property type="evidence" value="ECO:0007669"/>
    <property type="project" value="UniProtKB-UniRule"/>
</dbReference>
<keyword evidence="14" id="KW-0963">Cytoplasm</keyword>
<keyword evidence="7" id="KW-0418">Kinase</keyword>
<keyword evidence="3 15" id="KW-0853">WD repeat</keyword>
<feature type="compositionally biased region" description="Low complexity" evidence="17">
    <location>
        <begin position="1039"/>
        <end position="1048"/>
    </location>
</feature>
<dbReference type="GO" id="GO:0006412">
    <property type="term" value="P:translation"/>
    <property type="evidence" value="ECO:0007669"/>
    <property type="project" value="UniProtKB-UniRule"/>
</dbReference>
<feature type="region of interest" description="Disordered" evidence="17">
    <location>
        <begin position="1"/>
        <end position="85"/>
    </location>
</feature>
<feature type="domain" description="Protein kinase" evidence="18">
    <location>
        <begin position="1096"/>
        <end position="1382"/>
    </location>
</feature>
<dbReference type="GO" id="GO:0035861">
    <property type="term" value="C:site of double-strand break"/>
    <property type="evidence" value="ECO:0007669"/>
    <property type="project" value="TreeGrafter"/>
</dbReference>
<dbReference type="GO" id="GO:0005634">
    <property type="term" value="C:nucleus"/>
    <property type="evidence" value="ECO:0007669"/>
    <property type="project" value="TreeGrafter"/>
</dbReference>
<dbReference type="SMART" id="SM01397">
    <property type="entry name" value="Ribosomal_S3Ae"/>
    <property type="match status" value="1"/>
</dbReference>
<evidence type="ECO:0000259" key="19">
    <source>
        <dbReference type="PROSITE" id="PS51285"/>
    </source>
</evidence>
<dbReference type="InterPro" id="IPR027500">
    <property type="entry name" value="Ribosomal_eS1_euk"/>
</dbReference>
<name>A0A4T0FBU7_9BASI</name>
<evidence type="ECO:0000256" key="7">
    <source>
        <dbReference type="ARBA" id="ARBA00022777"/>
    </source>
</evidence>
<comment type="subunit">
    <text evidence="14">Component of the small ribosomal subunit. Mature ribosomes consist of a small (40S) and a large (60S) subunit. The 40S subunit contains about 33 different proteins and 1 molecule of RNA (18S). The 60S subunit contains about 49 different proteins and 3 molecules of RNA (25S, 5.8S and 5S).</text>
</comment>
<evidence type="ECO:0000256" key="8">
    <source>
        <dbReference type="ARBA" id="ARBA00022840"/>
    </source>
</evidence>
<feature type="repeat" description="WD" evidence="15">
    <location>
        <begin position="242"/>
        <end position="274"/>
    </location>
</feature>
<dbReference type="CDD" id="cd05574">
    <property type="entry name" value="STKc_phototropin_like"/>
    <property type="match status" value="1"/>
</dbReference>
<feature type="region of interest" description="Disordered" evidence="17">
    <location>
        <begin position="1007"/>
        <end position="1081"/>
    </location>
</feature>
<feature type="region of interest" description="Disordered" evidence="17">
    <location>
        <begin position="459"/>
        <end position="500"/>
    </location>
</feature>
<organism evidence="20 21">
    <name type="scientific">Wallemia hederae</name>
    <dbReference type="NCBI Taxonomy" id="1540922"/>
    <lineage>
        <taxon>Eukaryota</taxon>
        <taxon>Fungi</taxon>
        <taxon>Dikarya</taxon>
        <taxon>Basidiomycota</taxon>
        <taxon>Wallemiomycotina</taxon>
        <taxon>Wallemiomycetes</taxon>
        <taxon>Wallemiales</taxon>
        <taxon>Wallemiaceae</taxon>
        <taxon>Wallemia</taxon>
    </lineage>
</organism>
<dbReference type="SMART" id="SM00220">
    <property type="entry name" value="S_TKc"/>
    <property type="match status" value="1"/>
</dbReference>
<keyword evidence="8" id="KW-0067">ATP-binding</keyword>
<sequence length="1448" mass="161969">MADMSEIMGFGGFGKKNKEKRSVVSERLNSTKRPDEPIPDQVKEEPVEETVHNAQPEQPVQAPEVPAENAEEDEEYGDDRDTIPSSHQITLADHTKAATAIDLDPSGSRLITGSHDYDVKLWDFAAMNSNFKPFKSFEGCETNHIHDLKYSINGDSFIAASGQAIVRLFTRDGDEVYKWSKGDQYIKDQRQTKGHIAEINNCAWHPFDYNTFITCSADSTIRVWDVTEPRQQKHVLVFKSKERGTKTKVTSCAYSPDGKFIVAAGFDGAMHLWSTAGNYARPNAMNDAAHTKHTWTSSVQFTHDSKFIISRGGDDTVKIWDIKNIKRPLHVATNLPSLYQEVDTALSPDGRYILTGVAGERGSSKASVAVLSSINLSEVRRIPLGKEMGGCVIKILWHSRINQIIASHSDGSVYVLYDPMTSVRGALMPLGRAPKRARDVEDVLASTDPDRDLRVPIITPDAMEEDERTKKRMRAKQESNARKPQPPHVGAGSGGRVGSSATQAMVQRLFGESTLGQDPREELLKYANVDDDPKWTAAWKESGNVYDDKTEEVDKDKKKKDDEWREKSWAVGKSGAAKTNRQEPAAAYLFQQGYTLHSPYHSIQISESLRGFEDLILLSNLHSAVFSRAQRPTRPAQSQTLTFSSESMAVGKNKSFSKRGAGNKRRAVDAFAKKEWYDLKAPSLFETRNIGKTVVNRSAGLKNADDSLKGRVIELSLGDLNKDEDQAFRKMKLKVDSIQGKNCLTSFYGMDMTSDKLRSLVRKWQSLIEAHVDVRTTDGYLVRLFAIAFTKRRPQQVKKTTYAKASQIREIRKKMFDIMTREAGSCDLKQLVQKFVPEAIGREIEKSTRNIYPLQNVFIRKAKILKAPKFELGKLLEQHGGAQAATEDSGVKVSKGTDYVEPAPLTSSFCVNLLNNRNAGQSLGKRLESLLTIQSQSARVYILNFAHHAELFSSHSSIDTTMVENGDRNWTRIFKRSQTNLDTGDRESTKSKLIRRVASAPNTNKLFKKSSSSLLSPSQNTASNENKLYDSSHNASENTLSTTSTSTLHKAKSDYLQQSSSQDKADQLKPSKPGFRRTYSSNSIKTRAAQVTPASFQKIKLLGKGDVGKVFLVREKSSGTLYAMKVLNKREMVKRNKIKRALAEQEILSTSNHPFIVTLHHSFQSTSYLYFCMEYCIGGEFFRALQSRPGRCLAENDAKFYAAEVIAALEYLHLMGYVYRDLKPENILLHSSGHLMLSDFDLSKQGKISGGGAPTMKYGQNGVPILDTRSCVADFRTNSFVGTEEYIAPEVIRGHGHTSAVDWWTLGILIYEMIFATTPFKGSNRNMTFSNVLKQDVNFPDSYHHICSSSGRSLIRKLLIKDENKRLGSTSGASEVKQHKWFNSISWGLLRNLKPPIIPLNGNETDAVNFRNLRESKSIDFDNQTIQVKSDTIDPFQSFASVTRLTGE</sequence>
<dbReference type="InterPro" id="IPR001680">
    <property type="entry name" value="WD40_rpt"/>
</dbReference>
<keyword evidence="11 14" id="KW-0687">Ribonucleoprotein</keyword>
<evidence type="ECO:0000256" key="14">
    <source>
        <dbReference type="HAMAP-Rule" id="MF_03122"/>
    </source>
</evidence>
<gene>
    <name evidence="14" type="primary">RPS1</name>
    <name evidence="20" type="ORF">E3P99_03974</name>
</gene>
<dbReference type="PROSITE" id="PS50011">
    <property type="entry name" value="PROTEIN_KINASE_DOM"/>
    <property type="match status" value="1"/>
</dbReference>
<evidence type="ECO:0000313" key="21">
    <source>
        <dbReference type="Proteomes" id="UP000310189"/>
    </source>
</evidence>
<dbReference type="PROSITE" id="PS51285">
    <property type="entry name" value="AGC_KINASE_CTER"/>
    <property type="match status" value="1"/>
</dbReference>
<keyword evidence="9 14" id="KW-0689">Ribosomal protein</keyword>
<evidence type="ECO:0000256" key="15">
    <source>
        <dbReference type="PROSITE-ProRule" id="PRU00221"/>
    </source>
</evidence>
<dbReference type="Gene3D" id="1.10.510.10">
    <property type="entry name" value="Transferase(Phosphotransferase) domain 1"/>
    <property type="match status" value="1"/>
</dbReference>
<dbReference type="PANTHER" id="PTHR16017">
    <property type="entry name" value="GASTRULATION DEFECTIVE PROTEIN 1-RELATED"/>
    <property type="match status" value="1"/>
</dbReference>
<evidence type="ECO:0000313" key="20">
    <source>
        <dbReference type="EMBL" id="TIA85532.1"/>
    </source>
</evidence>
<dbReference type="Gene3D" id="2.130.10.10">
    <property type="entry name" value="YVTN repeat-like/Quinoprotein amine dehydrogenase"/>
    <property type="match status" value="2"/>
</dbReference>
<dbReference type="SUPFAM" id="SSF50978">
    <property type="entry name" value="WD40 repeat-like"/>
    <property type="match status" value="1"/>
</dbReference>
<dbReference type="InterPro" id="IPR015943">
    <property type="entry name" value="WD40/YVTN_repeat-like_dom_sf"/>
</dbReference>
<keyword evidence="10 14" id="KW-0007">Acetylation</keyword>
<dbReference type="InterPro" id="IPR020472">
    <property type="entry name" value="WD40_PAC1"/>
</dbReference>
<dbReference type="InterPro" id="IPR011009">
    <property type="entry name" value="Kinase-like_dom_sf"/>
</dbReference>
<feature type="repeat" description="WD" evidence="15">
    <location>
        <begin position="298"/>
        <end position="324"/>
    </location>
</feature>
<evidence type="ECO:0000256" key="5">
    <source>
        <dbReference type="ARBA" id="ARBA00022737"/>
    </source>
</evidence>
<feature type="compositionally biased region" description="Low complexity" evidence="17">
    <location>
        <begin position="54"/>
        <end position="68"/>
    </location>
</feature>
<comment type="catalytic activity">
    <reaction evidence="12">
        <text>L-threonyl-[protein] + ATP = O-phospho-L-threonyl-[protein] + ADP + H(+)</text>
        <dbReference type="Rhea" id="RHEA:46608"/>
        <dbReference type="Rhea" id="RHEA-COMP:11060"/>
        <dbReference type="Rhea" id="RHEA-COMP:11605"/>
        <dbReference type="ChEBI" id="CHEBI:15378"/>
        <dbReference type="ChEBI" id="CHEBI:30013"/>
        <dbReference type="ChEBI" id="CHEBI:30616"/>
        <dbReference type="ChEBI" id="CHEBI:61977"/>
        <dbReference type="ChEBI" id="CHEBI:456216"/>
        <dbReference type="EC" id="2.7.11.1"/>
    </reaction>
</comment>
<evidence type="ECO:0000256" key="6">
    <source>
        <dbReference type="ARBA" id="ARBA00022741"/>
    </source>
</evidence>
<feature type="compositionally biased region" description="Acidic residues" evidence="17">
    <location>
        <begin position="69"/>
        <end position="78"/>
    </location>
</feature>
<dbReference type="SUPFAM" id="SSF56112">
    <property type="entry name" value="Protein kinase-like (PK-like)"/>
    <property type="match status" value="1"/>
</dbReference>
<keyword evidence="2" id="KW-0723">Serine/threonine-protein kinase</keyword>
<dbReference type="SMART" id="SM00320">
    <property type="entry name" value="WD40"/>
    <property type="match status" value="5"/>
</dbReference>
<dbReference type="Pfam" id="PF00069">
    <property type="entry name" value="Pkinase"/>
    <property type="match status" value="1"/>
</dbReference>
<evidence type="ECO:0000256" key="9">
    <source>
        <dbReference type="ARBA" id="ARBA00022980"/>
    </source>
</evidence>
<evidence type="ECO:0000259" key="18">
    <source>
        <dbReference type="PROSITE" id="PS50011"/>
    </source>
</evidence>
<dbReference type="PRINTS" id="PR00320">
    <property type="entry name" value="GPROTEINBRPT"/>
</dbReference>
<dbReference type="PROSITE" id="PS50294">
    <property type="entry name" value="WD_REPEATS_REGION"/>
    <property type="match status" value="3"/>
</dbReference>
<feature type="domain" description="AGC-kinase C-terminal" evidence="19">
    <location>
        <begin position="1383"/>
        <end position="1448"/>
    </location>
</feature>